<accession>A0ABQ1K5Z8</accession>
<evidence type="ECO:0000313" key="3">
    <source>
        <dbReference type="Proteomes" id="UP000622638"/>
    </source>
</evidence>
<feature type="compositionally biased region" description="Gly residues" evidence="1">
    <location>
        <begin position="554"/>
        <end position="572"/>
    </location>
</feature>
<sequence>METHRLSLPPLDEPGEVVTFHSHKGGAGRTMALANLAVMLARRNNASVPTLMVDWDMEAPGLHHYFRASAEGPGLLELFEACRDQLLRRSRLVTAHDDEYLAQQVLDAVGWEQYIVRADNSRPLYLLRAGRLDDSYAERLAQLDWEALFAGCPALFRVFGANLTRRFRHVLVDSRAGRTATASICTTLLPTKLVLVFTPNRQHLEGLEALIQRATAWRRSHEDEQRPLLIYPLPSRIEMDDAVQRALWRRGDPERNIPGYQPVFERALSQAYGHSGMSLESYFDEVQVQQARSLASGEQLPVALHEEDDRFSVTRTFESFLGWFLGGHCPWLSREEIPLLTAVARGRAAMERAPREAGRGRGTALPLARDLASLGALYRREGDLERAAACVEESLSLHVLMLGEEHPDTLDSRAALAELWFEQGKFEEARLQQQAVLEGRERVFGAGAMPTLEASMALAATLAQLGQFPEALALQDVVVDSRQRELGDEHLVTVESLAVRADILCHAEELEQATELLEHVMALRTRLLGSEHADTVRTRKALAHTRSRLQENGSGSGGGGGCGPQEGAGGLRHGVEPRRPVAGVEQQRGRYTVGYRTSRRQRQPERDELAAENEMSEPRIGMR</sequence>
<dbReference type="Pfam" id="PF13374">
    <property type="entry name" value="TPR_10"/>
    <property type="match status" value="2"/>
</dbReference>
<dbReference type="PANTHER" id="PTHR46082:SF6">
    <property type="entry name" value="AAA+ ATPASE DOMAIN-CONTAINING PROTEIN-RELATED"/>
    <property type="match status" value="1"/>
</dbReference>
<dbReference type="Gene3D" id="3.40.50.300">
    <property type="entry name" value="P-loop containing nucleotide triphosphate hydrolases"/>
    <property type="match status" value="1"/>
</dbReference>
<comment type="caution">
    <text evidence="2">The sequence shown here is derived from an EMBL/GenBank/DDBJ whole genome shotgun (WGS) entry which is preliminary data.</text>
</comment>
<dbReference type="SUPFAM" id="SSF52540">
    <property type="entry name" value="P-loop containing nucleoside triphosphate hydrolases"/>
    <property type="match status" value="1"/>
</dbReference>
<dbReference type="InterPro" id="IPR053137">
    <property type="entry name" value="NLR-like"/>
</dbReference>
<dbReference type="Pfam" id="PF13424">
    <property type="entry name" value="TPR_12"/>
    <property type="match status" value="1"/>
</dbReference>
<protein>
    <recommendedName>
        <fullName evidence="4">Tetratricopeptide repeat protein</fullName>
    </recommendedName>
</protein>
<organism evidence="2 3">
    <name type="scientific">Pseudoduganella buxea</name>
    <dbReference type="NCBI Taxonomy" id="1949069"/>
    <lineage>
        <taxon>Bacteria</taxon>
        <taxon>Pseudomonadati</taxon>
        <taxon>Pseudomonadota</taxon>
        <taxon>Betaproteobacteria</taxon>
        <taxon>Burkholderiales</taxon>
        <taxon>Oxalobacteraceae</taxon>
        <taxon>Telluria group</taxon>
        <taxon>Pseudoduganella</taxon>
    </lineage>
</organism>
<gene>
    <name evidence="2" type="ORF">GCM10011572_02990</name>
</gene>
<dbReference type="EMBL" id="BMKG01000001">
    <property type="protein sequence ID" value="GGB84459.1"/>
    <property type="molecule type" value="Genomic_DNA"/>
</dbReference>
<dbReference type="Proteomes" id="UP000622638">
    <property type="component" value="Unassembled WGS sequence"/>
</dbReference>
<evidence type="ECO:0000313" key="2">
    <source>
        <dbReference type="EMBL" id="GGB84459.1"/>
    </source>
</evidence>
<dbReference type="NCBIfam" id="NF047398">
    <property type="entry name" value="AAA_KGGVGR"/>
    <property type="match status" value="1"/>
</dbReference>
<dbReference type="SUPFAM" id="SSF48452">
    <property type="entry name" value="TPR-like"/>
    <property type="match status" value="2"/>
</dbReference>
<dbReference type="PANTHER" id="PTHR46082">
    <property type="entry name" value="ATP/GTP-BINDING PROTEIN-RELATED"/>
    <property type="match status" value="1"/>
</dbReference>
<keyword evidence="3" id="KW-1185">Reference proteome</keyword>
<proteinExistence type="predicted"/>
<name>A0ABQ1K5Z8_9BURK</name>
<dbReference type="RefSeq" id="WP_188915863.1">
    <property type="nucleotide sequence ID" value="NZ_BMKG01000001.1"/>
</dbReference>
<reference evidence="3" key="1">
    <citation type="journal article" date="2019" name="Int. J. Syst. Evol. Microbiol.">
        <title>The Global Catalogue of Microorganisms (GCM) 10K type strain sequencing project: providing services to taxonomists for standard genome sequencing and annotation.</title>
        <authorList>
            <consortium name="The Broad Institute Genomics Platform"/>
            <consortium name="The Broad Institute Genome Sequencing Center for Infectious Disease"/>
            <person name="Wu L."/>
            <person name="Ma J."/>
        </authorList>
    </citation>
    <scope>NUCLEOTIDE SEQUENCE [LARGE SCALE GENOMIC DNA]</scope>
    <source>
        <strain evidence="3">CGMCC 1.15931</strain>
    </source>
</reference>
<dbReference type="InterPro" id="IPR027417">
    <property type="entry name" value="P-loop_NTPase"/>
</dbReference>
<dbReference type="Gene3D" id="1.25.40.10">
    <property type="entry name" value="Tetratricopeptide repeat domain"/>
    <property type="match status" value="1"/>
</dbReference>
<evidence type="ECO:0008006" key="4">
    <source>
        <dbReference type="Google" id="ProtNLM"/>
    </source>
</evidence>
<feature type="region of interest" description="Disordered" evidence="1">
    <location>
        <begin position="544"/>
        <end position="623"/>
    </location>
</feature>
<dbReference type="InterPro" id="IPR011990">
    <property type="entry name" value="TPR-like_helical_dom_sf"/>
</dbReference>
<evidence type="ECO:0000256" key="1">
    <source>
        <dbReference type="SAM" id="MobiDB-lite"/>
    </source>
</evidence>